<evidence type="ECO:0008006" key="3">
    <source>
        <dbReference type="Google" id="ProtNLM"/>
    </source>
</evidence>
<evidence type="ECO:0000313" key="1">
    <source>
        <dbReference type="EMBL" id="KIM99252.1"/>
    </source>
</evidence>
<dbReference type="EMBL" id="KN832879">
    <property type="protein sequence ID" value="KIM99252.1"/>
    <property type="molecule type" value="Genomic_DNA"/>
</dbReference>
<dbReference type="OrthoDB" id="3565383at2759"/>
<dbReference type="HOGENOM" id="CLU_004184_7_3_1"/>
<dbReference type="PANTHER" id="PTHR24148">
    <property type="entry name" value="ANKYRIN REPEAT DOMAIN-CONTAINING PROTEIN 39 HOMOLOG-RELATED"/>
    <property type="match status" value="1"/>
</dbReference>
<dbReference type="InParanoid" id="A0A0C3DBE6"/>
<protein>
    <recommendedName>
        <fullName evidence="3">Heterokaryon incompatibility domain-containing protein</fullName>
    </recommendedName>
</protein>
<name>A0A0C3DBE6_OIDMZ</name>
<dbReference type="InterPro" id="IPR052895">
    <property type="entry name" value="HetReg/Transcr_Mod"/>
</dbReference>
<dbReference type="Pfam" id="PF26639">
    <property type="entry name" value="Het-6_barrel"/>
    <property type="match status" value="1"/>
</dbReference>
<dbReference type="Proteomes" id="UP000054321">
    <property type="component" value="Unassembled WGS sequence"/>
</dbReference>
<evidence type="ECO:0000313" key="2">
    <source>
        <dbReference type="Proteomes" id="UP000054321"/>
    </source>
</evidence>
<reference evidence="2" key="2">
    <citation type="submission" date="2015-01" db="EMBL/GenBank/DDBJ databases">
        <title>Evolutionary Origins and Diversification of the Mycorrhizal Mutualists.</title>
        <authorList>
            <consortium name="DOE Joint Genome Institute"/>
            <consortium name="Mycorrhizal Genomics Consortium"/>
            <person name="Kohler A."/>
            <person name="Kuo A."/>
            <person name="Nagy L.G."/>
            <person name="Floudas D."/>
            <person name="Copeland A."/>
            <person name="Barry K.W."/>
            <person name="Cichocki N."/>
            <person name="Veneault-Fourrey C."/>
            <person name="LaButti K."/>
            <person name="Lindquist E.A."/>
            <person name="Lipzen A."/>
            <person name="Lundell T."/>
            <person name="Morin E."/>
            <person name="Murat C."/>
            <person name="Riley R."/>
            <person name="Ohm R."/>
            <person name="Sun H."/>
            <person name="Tunlid A."/>
            <person name="Henrissat B."/>
            <person name="Grigoriev I.V."/>
            <person name="Hibbett D.S."/>
            <person name="Martin F."/>
        </authorList>
    </citation>
    <scope>NUCLEOTIDE SEQUENCE [LARGE SCALE GENOMIC DNA]</scope>
    <source>
        <strain evidence="2">Zn</strain>
    </source>
</reference>
<proteinExistence type="predicted"/>
<dbReference type="STRING" id="913774.A0A0C3DBE6"/>
<sequence length="467" mass="52063">MRLLSPVLLRRLQQASKRITGSPDHLFNLIADLINDRYFSRMWTTQEVVLSNKCSVCYGEYTIPWSDFANAAMIITSKSSRSGLPEGFLTFWTLWRQKGGALDASAASNLVFLSLVLALDRVATDPRDKIFAFYGIFHNYNIDFPVPDYSKSAAEVFAEAAISVIKSAKSLLILSLVNNNDRLPRLPSWVPDWRDPGFAPPILPPQGFTHFKTREPQFSEGERLLHVFGRVFGRIASCSDSYREYPIFRDADLGTVAKRVASDGLQRIRVLQDWTRTALRLGSYPTREDLTTVYFATVTQGFSKLDDSSKGLAGASPDKTADKAFYAWSKLLLVNELMYQHYVDRPDLSVPGYPGADARDPAYWALSNLYASQKLGVADTWDMHNKVLKLAENKALFTTDNGYMGVAFHTVRQGDLVVLLSHAGVPMVIRPVDAVRYQLVAPAYMHPLSGLVAAAKAVGSLEEFVLV</sequence>
<accession>A0A0C3DBE6</accession>
<dbReference type="PANTHER" id="PTHR24148:SF82">
    <property type="entry name" value="HETEROKARYON INCOMPATIBILITY DOMAIN-CONTAINING PROTEIN"/>
    <property type="match status" value="1"/>
</dbReference>
<dbReference type="AlphaFoldDB" id="A0A0C3DBE6"/>
<organism evidence="1 2">
    <name type="scientific">Oidiodendron maius (strain Zn)</name>
    <dbReference type="NCBI Taxonomy" id="913774"/>
    <lineage>
        <taxon>Eukaryota</taxon>
        <taxon>Fungi</taxon>
        <taxon>Dikarya</taxon>
        <taxon>Ascomycota</taxon>
        <taxon>Pezizomycotina</taxon>
        <taxon>Leotiomycetes</taxon>
        <taxon>Leotiomycetes incertae sedis</taxon>
        <taxon>Myxotrichaceae</taxon>
        <taxon>Oidiodendron</taxon>
    </lineage>
</organism>
<reference evidence="1 2" key="1">
    <citation type="submission" date="2014-04" db="EMBL/GenBank/DDBJ databases">
        <authorList>
            <consortium name="DOE Joint Genome Institute"/>
            <person name="Kuo A."/>
            <person name="Martino E."/>
            <person name="Perotto S."/>
            <person name="Kohler A."/>
            <person name="Nagy L.G."/>
            <person name="Floudas D."/>
            <person name="Copeland A."/>
            <person name="Barry K.W."/>
            <person name="Cichocki N."/>
            <person name="Veneault-Fourrey C."/>
            <person name="LaButti K."/>
            <person name="Lindquist E.A."/>
            <person name="Lipzen A."/>
            <person name="Lundell T."/>
            <person name="Morin E."/>
            <person name="Murat C."/>
            <person name="Sun H."/>
            <person name="Tunlid A."/>
            <person name="Henrissat B."/>
            <person name="Grigoriev I.V."/>
            <person name="Hibbett D.S."/>
            <person name="Martin F."/>
            <person name="Nordberg H.P."/>
            <person name="Cantor M.N."/>
            <person name="Hua S.X."/>
        </authorList>
    </citation>
    <scope>NUCLEOTIDE SEQUENCE [LARGE SCALE GENOMIC DNA]</scope>
    <source>
        <strain evidence="1 2">Zn</strain>
    </source>
</reference>
<gene>
    <name evidence="1" type="ORF">OIDMADRAFT_30871</name>
</gene>
<keyword evidence="2" id="KW-1185">Reference proteome</keyword>